<organism evidence="8 9">
    <name type="scientific">Streptomyces avidinii</name>
    <dbReference type="NCBI Taxonomy" id="1895"/>
    <lineage>
        <taxon>Bacteria</taxon>
        <taxon>Bacillati</taxon>
        <taxon>Actinomycetota</taxon>
        <taxon>Actinomycetes</taxon>
        <taxon>Kitasatosporales</taxon>
        <taxon>Streptomycetaceae</taxon>
        <taxon>Streptomyces</taxon>
    </lineage>
</organism>
<proteinExistence type="predicted"/>
<evidence type="ECO:0000256" key="6">
    <source>
        <dbReference type="SAM" id="Phobius"/>
    </source>
</evidence>
<dbReference type="InterPro" id="IPR020846">
    <property type="entry name" value="MFS_dom"/>
</dbReference>
<keyword evidence="9" id="KW-1185">Reference proteome</keyword>
<keyword evidence="3 6" id="KW-0812">Transmembrane</keyword>
<feature type="transmembrane region" description="Helical" evidence="6">
    <location>
        <begin position="336"/>
        <end position="358"/>
    </location>
</feature>
<dbReference type="Gene3D" id="1.20.1250.20">
    <property type="entry name" value="MFS general substrate transporter like domains"/>
    <property type="match status" value="2"/>
</dbReference>
<protein>
    <submittedName>
        <fullName evidence="8">MFS family arabinose efflux permease</fullName>
    </submittedName>
</protein>
<feature type="transmembrane region" description="Helical" evidence="6">
    <location>
        <begin position="77"/>
        <end position="95"/>
    </location>
</feature>
<dbReference type="InterPro" id="IPR036259">
    <property type="entry name" value="MFS_trans_sf"/>
</dbReference>
<evidence type="ECO:0000256" key="5">
    <source>
        <dbReference type="ARBA" id="ARBA00023136"/>
    </source>
</evidence>
<feature type="transmembrane region" description="Helical" evidence="6">
    <location>
        <begin position="130"/>
        <end position="152"/>
    </location>
</feature>
<dbReference type="EMBL" id="JAGGLQ010000018">
    <property type="protein sequence ID" value="MBP2040564.1"/>
    <property type="molecule type" value="Genomic_DNA"/>
</dbReference>
<keyword evidence="2" id="KW-1003">Cell membrane</keyword>
<reference evidence="8 9" key="1">
    <citation type="submission" date="2021-03" db="EMBL/GenBank/DDBJ databases">
        <title>Genomic Encyclopedia of Type Strains, Phase IV (KMG-IV): sequencing the most valuable type-strain genomes for metagenomic binning, comparative biology and taxonomic classification.</title>
        <authorList>
            <person name="Goeker M."/>
        </authorList>
    </citation>
    <scope>NUCLEOTIDE SEQUENCE [LARGE SCALE GENOMIC DNA]</scope>
    <source>
        <strain evidence="8 9">DSM 40526</strain>
    </source>
</reference>
<feature type="transmembrane region" description="Helical" evidence="6">
    <location>
        <begin position="101"/>
        <end position="123"/>
    </location>
</feature>
<feature type="domain" description="Major facilitator superfamily (MFS) profile" evidence="7">
    <location>
        <begin position="6"/>
        <end position="387"/>
    </location>
</feature>
<dbReference type="InterPro" id="IPR050189">
    <property type="entry name" value="MFS_Efflux_Transporters"/>
</dbReference>
<feature type="transmembrane region" description="Helical" evidence="6">
    <location>
        <begin position="158"/>
        <end position="183"/>
    </location>
</feature>
<dbReference type="CDD" id="cd17324">
    <property type="entry name" value="MFS_NepI_like"/>
    <property type="match status" value="1"/>
</dbReference>
<gene>
    <name evidence="8" type="ORF">J2Z77_006419</name>
</gene>
<sequence length="409" mass="41665">MPHKVILALLAIGSFAVGTDGFVISGILPRIAGELDVSEPVAGQLVTAFALSYAISAPVLMTLTAGLSRRVMLRGSMLAFLLANVLGALAPTYGVLMAARILAGISAALYMNTAAATATALAGERYRGRAVSLIIGGLTVATAFGVPGGTLVGQLGSWRLTLALVVVLAVPVFIGLFLVLPAVPQPPVISMRDRLRIGAQRPVLLSVLANLFAVAGCFTVFTYLAAFTRATTGMDDAMVSIVLLVFGVAGAFGNAVGGRLSDRIGAERTFTGAVSGVVVSMVLLAVLASWFASGSTVVGLVFLAVTVAWGTLYWAEPPTAIHRVLDLAPTAPSVAISVNSSASYLGVALGGAVGGAVLDRLSPAALAWAGACLELIALALVVLPRVRAGHRDRAGHAPVGALPEPVREV</sequence>
<feature type="transmembrane region" description="Helical" evidence="6">
    <location>
        <begin position="45"/>
        <end position="65"/>
    </location>
</feature>
<evidence type="ECO:0000313" key="9">
    <source>
        <dbReference type="Proteomes" id="UP001519310"/>
    </source>
</evidence>
<evidence type="ECO:0000256" key="2">
    <source>
        <dbReference type="ARBA" id="ARBA00022475"/>
    </source>
</evidence>
<accession>A0ABS4LEN0</accession>
<feature type="transmembrane region" description="Helical" evidence="6">
    <location>
        <begin position="269"/>
        <end position="291"/>
    </location>
</feature>
<comment type="caution">
    <text evidence="8">The sequence shown here is derived from an EMBL/GenBank/DDBJ whole genome shotgun (WGS) entry which is preliminary data.</text>
</comment>
<dbReference type="RefSeq" id="WP_189973524.1">
    <property type="nucleotide sequence ID" value="NZ_BMVL01000018.1"/>
</dbReference>
<dbReference type="PROSITE" id="PS50850">
    <property type="entry name" value="MFS"/>
    <property type="match status" value="1"/>
</dbReference>
<dbReference type="Pfam" id="PF07690">
    <property type="entry name" value="MFS_1"/>
    <property type="match status" value="1"/>
</dbReference>
<dbReference type="PANTHER" id="PTHR43124">
    <property type="entry name" value="PURINE EFFLUX PUMP PBUE"/>
    <property type="match status" value="1"/>
</dbReference>
<name>A0ABS4LEN0_STRAV</name>
<comment type="subcellular location">
    <subcellularLocation>
        <location evidence="1">Cell membrane</location>
        <topology evidence="1">Multi-pass membrane protein</topology>
    </subcellularLocation>
</comment>
<dbReference type="InterPro" id="IPR011701">
    <property type="entry name" value="MFS"/>
</dbReference>
<dbReference type="SUPFAM" id="SSF103473">
    <property type="entry name" value="MFS general substrate transporter"/>
    <property type="match status" value="1"/>
</dbReference>
<feature type="transmembrane region" description="Helical" evidence="6">
    <location>
        <begin position="364"/>
        <end position="383"/>
    </location>
</feature>
<evidence type="ECO:0000256" key="1">
    <source>
        <dbReference type="ARBA" id="ARBA00004651"/>
    </source>
</evidence>
<feature type="transmembrane region" description="Helical" evidence="6">
    <location>
        <begin position="203"/>
        <end position="225"/>
    </location>
</feature>
<evidence type="ECO:0000256" key="3">
    <source>
        <dbReference type="ARBA" id="ARBA00022692"/>
    </source>
</evidence>
<feature type="transmembrane region" description="Helical" evidence="6">
    <location>
        <begin position="237"/>
        <end position="257"/>
    </location>
</feature>
<feature type="transmembrane region" description="Helical" evidence="6">
    <location>
        <begin position="297"/>
        <end position="315"/>
    </location>
</feature>
<dbReference type="Proteomes" id="UP001519310">
    <property type="component" value="Unassembled WGS sequence"/>
</dbReference>
<keyword evidence="5 6" id="KW-0472">Membrane</keyword>
<evidence type="ECO:0000259" key="7">
    <source>
        <dbReference type="PROSITE" id="PS50850"/>
    </source>
</evidence>
<evidence type="ECO:0000256" key="4">
    <source>
        <dbReference type="ARBA" id="ARBA00022989"/>
    </source>
</evidence>
<evidence type="ECO:0000313" key="8">
    <source>
        <dbReference type="EMBL" id="MBP2040564.1"/>
    </source>
</evidence>
<dbReference type="PANTHER" id="PTHR43124:SF10">
    <property type="entry name" value="PURINE EFFLUX PUMP PBUE"/>
    <property type="match status" value="1"/>
</dbReference>
<keyword evidence="4 6" id="KW-1133">Transmembrane helix</keyword>